<feature type="transmembrane region" description="Helical" evidence="1">
    <location>
        <begin position="56"/>
        <end position="75"/>
    </location>
</feature>
<reference evidence="2 3" key="1">
    <citation type="submission" date="2020-10" db="EMBL/GenBank/DDBJ databases">
        <title>Complete genome sequence of Paludibaculum fermentans P105T, a facultatively anaerobic acidobacterium capable of dissimilatory Fe(III) reduction.</title>
        <authorList>
            <person name="Dedysh S.N."/>
            <person name="Beletsky A.V."/>
            <person name="Kulichevskaya I.S."/>
            <person name="Mardanov A.V."/>
            <person name="Ravin N.V."/>
        </authorList>
    </citation>
    <scope>NUCLEOTIDE SEQUENCE [LARGE SCALE GENOMIC DNA]</scope>
    <source>
        <strain evidence="2 3">P105</strain>
    </source>
</reference>
<protein>
    <submittedName>
        <fullName evidence="2">Uncharacterized protein</fullName>
    </submittedName>
</protein>
<dbReference type="AlphaFoldDB" id="A0A7S7SMM0"/>
<feature type="transmembrane region" description="Helical" evidence="1">
    <location>
        <begin position="26"/>
        <end position="44"/>
    </location>
</feature>
<evidence type="ECO:0000313" key="3">
    <source>
        <dbReference type="Proteomes" id="UP000593892"/>
    </source>
</evidence>
<keyword evidence="1" id="KW-1133">Transmembrane helix</keyword>
<organism evidence="2 3">
    <name type="scientific">Paludibaculum fermentans</name>
    <dbReference type="NCBI Taxonomy" id="1473598"/>
    <lineage>
        <taxon>Bacteria</taxon>
        <taxon>Pseudomonadati</taxon>
        <taxon>Acidobacteriota</taxon>
        <taxon>Terriglobia</taxon>
        <taxon>Bryobacterales</taxon>
        <taxon>Bryobacteraceae</taxon>
        <taxon>Paludibaculum</taxon>
    </lineage>
</organism>
<dbReference type="EMBL" id="CP063849">
    <property type="protein sequence ID" value="QOY91432.1"/>
    <property type="molecule type" value="Genomic_DNA"/>
</dbReference>
<keyword evidence="3" id="KW-1185">Reference proteome</keyword>
<dbReference type="KEGG" id="pfer:IRI77_16225"/>
<gene>
    <name evidence="2" type="ORF">IRI77_16225</name>
</gene>
<accession>A0A7S7SMM0</accession>
<keyword evidence="1" id="KW-0472">Membrane</keyword>
<evidence type="ECO:0000256" key="1">
    <source>
        <dbReference type="SAM" id="Phobius"/>
    </source>
</evidence>
<name>A0A7S7SMM0_PALFE</name>
<evidence type="ECO:0000313" key="2">
    <source>
        <dbReference type="EMBL" id="QOY91432.1"/>
    </source>
</evidence>
<dbReference type="RefSeq" id="WP_194453086.1">
    <property type="nucleotide sequence ID" value="NZ_CP063849.1"/>
</dbReference>
<keyword evidence="1" id="KW-0812">Transmembrane</keyword>
<sequence>MQGEYAVTVETTTWLSGPILTFINKLLMPIAWFGFVIGVPAWVFITAGQLAIARDFYFIVGFAVVATALLSWFTAHLQLVGYQGRYLLVANYWKKAAIPFQQVEAVESVWWYRGRLVRIRFNQPTPFGSVVYYMPKWAMFRGMFSSPEKELQSVLYNRD</sequence>
<dbReference type="Proteomes" id="UP000593892">
    <property type="component" value="Chromosome"/>
</dbReference>
<proteinExistence type="predicted"/>